<dbReference type="Gene3D" id="3.30.470.160">
    <property type="entry name" value="Inositol polyphosphate kinase"/>
    <property type="match status" value="2"/>
</dbReference>
<evidence type="ECO:0000256" key="3">
    <source>
        <dbReference type="ARBA" id="ARBA00022777"/>
    </source>
</evidence>
<reference evidence="5 6" key="1">
    <citation type="submission" date="2014-04" db="EMBL/GenBank/DDBJ databases">
        <authorList>
            <consortium name="DOE Joint Genome Institute"/>
            <person name="Kuo A."/>
            <person name="Tarkka M."/>
            <person name="Buscot F."/>
            <person name="Kohler A."/>
            <person name="Nagy L.G."/>
            <person name="Floudas D."/>
            <person name="Copeland A."/>
            <person name="Barry K.W."/>
            <person name="Cichocki N."/>
            <person name="Veneault-Fourrey C."/>
            <person name="LaButti K."/>
            <person name="Lindquist E.A."/>
            <person name="Lipzen A."/>
            <person name="Lundell T."/>
            <person name="Morin E."/>
            <person name="Murat C."/>
            <person name="Sun H."/>
            <person name="Tunlid A."/>
            <person name="Henrissat B."/>
            <person name="Grigoriev I.V."/>
            <person name="Hibbett D.S."/>
            <person name="Martin F."/>
            <person name="Nordberg H.P."/>
            <person name="Cantor M.N."/>
            <person name="Hua S.X."/>
        </authorList>
    </citation>
    <scope>NUCLEOTIDE SEQUENCE [LARGE SCALE GENOMIC DNA]</scope>
    <source>
        <strain evidence="5 6">F 1598</strain>
    </source>
</reference>
<keyword evidence="3 4" id="KW-0418">Kinase</keyword>
<dbReference type="EMBL" id="KN832979">
    <property type="protein sequence ID" value="KIM87322.1"/>
    <property type="molecule type" value="Genomic_DNA"/>
</dbReference>
<evidence type="ECO:0000256" key="4">
    <source>
        <dbReference type="RuleBase" id="RU363090"/>
    </source>
</evidence>
<evidence type="ECO:0000313" key="6">
    <source>
        <dbReference type="Proteomes" id="UP000054166"/>
    </source>
</evidence>
<gene>
    <name evidence="5" type="ORF">PILCRDRAFT_63566</name>
</gene>
<protein>
    <recommendedName>
        <fullName evidence="4">Kinase</fullName>
        <ecNumber evidence="4">2.7.-.-</ecNumber>
    </recommendedName>
</protein>
<proteinExistence type="inferred from homology"/>
<evidence type="ECO:0000256" key="1">
    <source>
        <dbReference type="ARBA" id="ARBA00007374"/>
    </source>
</evidence>
<organism evidence="5 6">
    <name type="scientific">Piloderma croceum (strain F 1598)</name>
    <dbReference type="NCBI Taxonomy" id="765440"/>
    <lineage>
        <taxon>Eukaryota</taxon>
        <taxon>Fungi</taxon>
        <taxon>Dikarya</taxon>
        <taxon>Basidiomycota</taxon>
        <taxon>Agaricomycotina</taxon>
        <taxon>Agaricomycetes</taxon>
        <taxon>Agaricomycetidae</taxon>
        <taxon>Atheliales</taxon>
        <taxon>Atheliaceae</taxon>
        <taxon>Piloderma</taxon>
    </lineage>
</organism>
<dbReference type="Proteomes" id="UP000054166">
    <property type="component" value="Unassembled WGS sequence"/>
</dbReference>
<dbReference type="STRING" id="765440.A0A0C3CCB5"/>
<dbReference type="GO" id="GO:0046854">
    <property type="term" value="P:phosphatidylinositol phosphate biosynthetic process"/>
    <property type="evidence" value="ECO:0007669"/>
    <property type="project" value="TreeGrafter"/>
</dbReference>
<evidence type="ECO:0000256" key="2">
    <source>
        <dbReference type="ARBA" id="ARBA00022679"/>
    </source>
</evidence>
<name>A0A0C3CCB5_PILCF</name>
<keyword evidence="6" id="KW-1185">Reference proteome</keyword>
<reference evidence="6" key="2">
    <citation type="submission" date="2015-01" db="EMBL/GenBank/DDBJ databases">
        <title>Evolutionary Origins and Diversification of the Mycorrhizal Mutualists.</title>
        <authorList>
            <consortium name="DOE Joint Genome Institute"/>
            <consortium name="Mycorrhizal Genomics Consortium"/>
            <person name="Kohler A."/>
            <person name="Kuo A."/>
            <person name="Nagy L.G."/>
            <person name="Floudas D."/>
            <person name="Copeland A."/>
            <person name="Barry K.W."/>
            <person name="Cichocki N."/>
            <person name="Veneault-Fourrey C."/>
            <person name="LaButti K."/>
            <person name="Lindquist E.A."/>
            <person name="Lipzen A."/>
            <person name="Lundell T."/>
            <person name="Morin E."/>
            <person name="Murat C."/>
            <person name="Riley R."/>
            <person name="Ohm R."/>
            <person name="Sun H."/>
            <person name="Tunlid A."/>
            <person name="Henrissat B."/>
            <person name="Grigoriev I.V."/>
            <person name="Hibbett D.S."/>
            <person name="Martin F."/>
        </authorList>
    </citation>
    <scope>NUCLEOTIDE SEQUENCE [LARGE SCALE GENOMIC DNA]</scope>
    <source>
        <strain evidence="6">F 1598</strain>
    </source>
</reference>
<dbReference type="GO" id="GO:0008440">
    <property type="term" value="F:inositol-1,4,5-trisphosphate 3-kinase activity"/>
    <property type="evidence" value="ECO:0007669"/>
    <property type="project" value="TreeGrafter"/>
</dbReference>
<keyword evidence="2 4" id="KW-0808">Transferase</keyword>
<dbReference type="PANTHER" id="PTHR12400">
    <property type="entry name" value="INOSITOL POLYPHOSPHATE KINASE"/>
    <property type="match status" value="1"/>
</dbReference>
<dbReference type="InParanoid" id="A0A0C3CCB5"/>
<comment type="similarity">
    <text evidence="1 4">Belongs to the inositol phosphokinase (IPK) family.</text>
</comment>
<dbReference type="PANTHER" id="PTHR12400:SF108">
    <property type="entry name" value="KINASE"/>
    <property type="match status" value="1"/>
</dbReference>
<dbReference type="HOGENOM" id="CLU_042569_3_1_1"/>
<evidence type="ECO:0000313" key="5">
    <source>
        <dbReference type="EMBL" id="KIM87322.1"/>
    </source>
</evidence>
<dbReference type="InterPro" id="IPR038286">
    <property type="entry name" value="IPK_sf"/>
</dbReference>
<dbReference type="GO" id="GO:0005737">
    <property type="term" value="C:cytoplasm"/>
    <property type="evidence" value="ECO:0007669"/>
    <property type="project" value="TreeGrafter"/>
</dbReference>
<dbReference type="Pfam" id="PF03770">
    <property type="entry name" value="IPK"/>
    <property type="match status" value="2"/>
</dbReference>
<dbReference type="SUPFAM" id="SSF56104">
    <property type="entry name" value="SAICAR synthase-like"/>
    <property type="match status" value="1"/>
</dbReference>
<accession>A0A0C3CCB5</accession>
<dbReference type="GO" id="GO:0005634">
    <property type="term" value="C:nucleus"/>
    <property type="evidence" value="ECO:0007669"/>
    <property type="project" value="TreeGrafter"/>
</dbReference>
<dbReference type="AlphaFoldDB" id="A0A0C3CCB5"/>
<dbReference type="InterPro" id="IPR005522">
    <property type="entry name" value="IPK"/>
</dbReference>
<sequence>MSSWTSSPLPLSSQVGGHPGILATEDGSLIIKKALPLELEFYQTHALDPAFGPLRPFLPKFYGTLKLEGEVDGLNTDPLVSIVLENLAYPFSKPNILDIKLGTVHDNNTSLPVVTPKTYGKSIKVADLPDGIARFFPVASSPSLSSDPTKTSIRSFGLPKSILLPILESLREDITELLEAFQEVHLCIVGGSLLIIYEGDWERAAEGVKRFLFDDENSNESGGKKRSGPPYTLSLIDFAHTRVTPGQGPSQGVLLGLSTVRKLLDGRIEQVRHAEV</sequence>
<dbReference type="OrthoDB" id="338650at2759"/>
<dbReference type="GO" id="GO:0000824">
    <property type="term" value="F:inositol-1,4,5,6-tetrakisphosphate 3-kinase activity"/>
    <property type="evidence" value="ECO:0007669"/>
    <property type="project" value="TreeGrafter"/>
</dbReference>
<dbReference type="GO" id="GO:0032958">
    <property type="term" value="P:inositol phosphate biosynthetic process"/>
    <property type="evidence" value="ECO:0007669"/>
    <property type="project" value="InterPro"/>
</dbReference>
<dbReference type="EC" id="2.7.-.-" evidence="4"/>